<gene>
    <name evidence="7" type="ORF">B7R25_15155</name>
</gene>
<dbReference type="InterPro" id="IPR036661">
    <property type="entry name" value="Luciferase-like_sf"/>
</dbReference>
<name>A0A3E0W834_9MICO</name>
<reference evidence="7 8" key="1">
    <citation type="submission" date="2017-04" db="EMBL/GenBank/DDBJ databases">
        <title>Comparative genome analysis of Subtercola boreus.</title>
        <authorList>
            <person name="Cho Y.-J."/>
            <person name="Cho A."/>
            <person name="Kim O.-S."/>
            <person name="Lee J.-I."/>
        </authorList>
    </citation>
    <scope>NUCLEOTIDE SEQUENCE [LARGE SCALE GENOMIC DNA]</scope>
    <source>
        <strain evidence="7 8">P28004</strain>
    </source>
</reference>
<accession>A0A3E0W834</accession>
<dbReference type="PANTHER" id="PTHR42847:SF4">
    <property type="entry name" value="ALKANESULFONATE MONOOXYGENASE-RELATED"/>
    <property type="match status" value="1"/>
</dbReference>
<dbReference type="Proteomes" id="UP000257080">
    <property type="component" value="Unassembled WGS sequence"/>
</dbReference>
<evidence type="ECO:0000256" key="5">
    <source>
        <dbReference type="SAM" id="MobiDB-lite"/>
    </source>
</evidence>
<organism evidence="7 8">
    <name type="scientific">Subtercola boreus</name>
    <dbReference type="NCBI Taxonomy" id="120213"/>
    <lineage>
        <taxon>Bacteria</taxon>
        <taxon>Bacillati</taxon>
        <taxon>Actinomycetota</taxon>
        <taxon>Actinomycetes</taxon>
        <taxon>Micrococcales</taxon>
        <taxon>Microbacteriaceae</taxon>
        <taxon>Subtercola</taxon>
    </lineage>
</organism>
<dbReference type="Gene3D" id="3.20.20.30">
    <property type="entry name" value="Luciferase-like domain"/>
    <property type="match status" value="1"/>
</dbReference>
<evidence type="ECO:0000256" key="2">
    <source>
        <dbReference type="ARBA" id="ARBA00022643"/>
    </source>
</evidence>
<dbReference type="SUPFAM" id="SSF51679">
    <property type="entry name" value="Bacterial luciferase-like"/>
    <property type="match status" value="1"/>
</dbReference>
<comment type="caution">
    <text evidence="7">The sequence shown here is derived from an EMBL/GenBank/DDBJ whole genome shotgun (WGS) entry which is preliminary data.</text>
</comment>
<dbReference type="AlphaFoldDB" id="A0A3E0W834"/>
<dbReference type="Pfam" id="PF00296">
    <property type="entry name" value="Bac_luciferase"/>
    <property type="match status" value="1"/>
</dbReference>
<keyword evidence="4" id="KW-0503">Monooxygenase</keyword>
<keyword evidence="1" id="KW-0285">Flavoprotein</keyword>
<evidence type="ECO:0000313" key="7">
    <source>
        <dbReference type="EMBL" id="RFA24899.1"/>
    </source>
</evidence>
<evidence type="ECO:0000259" key="6">
    <source>
        <dbReference type="Pfam" id="PF00296"/>
    </source>
</evidence>
<dbReference type="InterPro" id="IPR050172">
    <property type="entry name" value="SsuD_RutA_monooxygenase"/>
</dbReference>
<dbReference type="CDD" id="cd01094">
    <property type="entry name" value="Alkanesulfonate_monoxygenase"/>
    <property type="match status" value="1"/>
</dbReference>
<evidence type="ECO:0000256" key="3">
    <source>
        <dbReference type="ARBA" id="ARBA00023002"/>
    </source>
</evidence>
<proteinExistence type="predicted"/>
<dbReference type="PANTHER" id="PTHR42847">
    <property type="entry name" value="ALKANESULFONATE MONOOXYGENASE"/>
    <property type="match status" value="1"/>
</dbReference>
<dbReference type="InterPro" id="IPR011251">
    <property type="entry name" value="Luciferase-like_dom"/>
</dbReference>
<dbReference type="GO" id="GO:0046306">
    <property type="term" value="P:alkanesulfonate catabolic process"/>
    <property type="evidence" value="ECO:0007669"/>
    <property type="project" value="TreeGrafter"/>
</dbReference>
<keyword evidence="3" id="KW-0560">Oxidoreductase</keyword>
<evidence type="ECO:0000313" key="8">
    <source>
        <dbReference type="Proteomes" id="UP000257080"/>
    </source>
</evidence>
<feature type="domain" description="Luciferase-like" evidence="6">
    <location>
        <begin position="5"/>
        <end position="317"/>
    </location>
</feature>
<sequence length="388" mass="42883">MKQREYGIFLPIGNGGWVMSSTAPHPQATYDYNRRAAVLAEEHGFDFIMSMAKWRGYDGTTDHWGQTLESITLMAALAEATTRVKIWATVHTNLIHPAVAAKMFTTLDQISNGRAGVNIVVGAYAREFEQMGMWRGDFDHDTRYRYTEEWVEVIERLWSEDSVTHHGEFFTLDDCESRPHPAVHPTLISAGRSPRGLDFQSKFVDGSFLTAADMPGLRENSLEVKGLAAAQGRDIKTYSMLTVVMDETDARAETRFREYGRGVDTEAIVNMKLSWGLPLDKAMSMSADKPEFEAFQTAVVTGSPETVHERIDELMEASDIDGLMIIFPEYHDDLPPFGELVMPRLRGGAAPGPTGRLATDDGEADGAGSSANTPGSGLLASFDERMSL</sequence>
<dbReference type="OrthoDB" id="9814695at2"/>
<dbReference type="RefSeq" id="WP_116419801.1">
    <property type="nucleotide sequence ID" value="NZ_NBXC01000030.1"/>
</dbReference>
<evidence type="ECO:0000256" key="4">
    <source>
        <dbReference type="ARBA" id="ARBA00023033"/>
    </source>
</evidence>
<feature type="region of interest" description="Disordered" evidence="5">
    <location>
        <begin position="346"/>
        <end position="388"/>
    </location>
</feature>
<evidence type="ECO:0000256" key="1">
    <source>
        <dbReference type="ARBA" id="ARBA00022630"/>
    </source>
</evidence>
<dbReference type="GO" id="GO:0008726">
    <property type="term" value="F:alkanesulfonate monooxygenase activity"/>
    <property type="evidence" value="ECO:0007669"/>
    <property type="project" value="TreeGrafter"/>
</dbReference>
<protein>
    <submittedName>
        <fullName evidence="7">Luciferase</fullName>
    </submittedName>
</protein>
<keyword evidence="2" id="KW-0288">FMN</keyword>
<dbReference type="EMBL" id="NBXE01000035">
    <property type="protein sequence ID" value="RFA24899.1"/>
    <property type="molecule type" value="Genomic_DNA"/>
</dbReference>